<dbReference type="GeneID" id="36406246"/>
<reference evidence="2" key="1">
    <citation type="submission" date="2014-09" db="EMBL/GenBank/DDBJ databases">
        <authorList>
            <person name="Sharma Rahul"/>
            <person name="Thines Marco"/>
        </authorList>
    </citation>
    <scope>NUCLEOTIDE SEQUENCE [LARGE SCALE GENOMIC DNA]</scope>
</reference>
<protein>
    <submittedName>
        <fullName evidence="1">Uncharacterized protein</fullName>
    </submittedName>
</protein>
<evidence type="ECO:0000313" key="1">
    <source>
        <dbReference type="EMBL" id="CEG41021.1"/>
    </source>
</evidence>
<keyword evidence="2" id="KW-1185">Reference proteome</keyword>
<organism evidence="1 2">
    <name type="scientific">Plasmopara halstedii</name>
    <name type="common">Downy mildew of sunflower</name>
    <dbReference type="NCBI Taxonomy" id="4781"/>
    <lineage>
        <taxon>Eukaryota</taxon>
        <taxon>Sar</taxon>
        <taxon>Stramenopiles</taxon>
        <taxon>Oomycota</taxon>
        <taxon>Peronosporomycetes</taxon>
        <taxon>Peronosporales</taxon>
        <taxon>Peronosporaceae</taxon>
        <taxon>Plasmopara</taxon>
    </lineage>
</organism>
<dbReference type="EMBL" id="CCYD01000524">
    <property type="protein sequence ID" value="CEG41021.1"/>
    <property type="molecule type" value="Genomic_DNA"/>
</dbReference>
<dbReference type="AlphaFoldDB" id="A0A0P1AI92"/>
<name>A0A0P1AI92_PLAHL</name>
<dbReference type="RefSeq" id="XP_024577390.1">
    <property type="nucleotide sequence ID" value="XM_024726744.1"/>
</dbReference>
<accession>A0A0P1AI92</accession>
<evidence type="ECO:0000313" key="2">
    <source>
        <dbReference type="Proteomes" id="UP000054928"/>
    </source>
</evidence>
<sequence length="94" mass="10724">MGEASSIRQTPSLTSQEALARDSYPKLPNFWFGRLPTFEFSDPNRRELIYHDFMATGIDPGTKLIPHQLSIAEPHDTQAYNGQRVKAAYTMFTF</sequence>
<proteinExistence type="predicted"/>
<dbReference type="Proteomes" id="UP000054928">
    <property type="component" value="Unassembled WGS sequence"/>
</dbReference>